<dbReference type="Gene3D" id="3.40.50.300">
    <property type="entry name" value="P-loop containing nucleotide triphosphate hydrolases"/>
    <property type="match status" value="1"/>
</dbReference>
<feature type="binding site" evidence="6">
    <location>
        <begin position="283"/>
        <end position="286"/>
    </location>
    <ligand>
        <name>GTP</name>
        <dbReference type="ChEBI" id="CHEBI:37565"/>
    </ligand>
</feature>
<dbReference type="PRINTS" id="PR00318">
    <property type="entry name" value="GPROTEINA"/>
</dbReference>
<dbReference type="CDD" id="cd00066">
    <property type="entry name" value="G-alpha"/>
    <property type="match status" value="1"/>
</dbReference>
<dbReference type="EMBL" id="BEYU01000068">
    <property type="protein sequence ID" value="GBG29950.1"/>
    <property type="molecule type" value="Genomic_DNA"/>
</dbReference>
<keyword evidence="9" id="KW-1185">Reference proteome</keyword>
<dbReference type="GO" id="GO:0003924">
    <property type="term" value="F:GTPase activity"/>
    <property type="evidence" value="ECO:0007669"/>
    <property type="project" value="InterPro"/>
</dbReference>
<dbReference type="PANTHER" id="PTHR10218">
    <property type="entry name" value="GTP-BINDING PROTEIN ALPHA SUBUNIT"/>
    <property type="match status" value="1"/>
</dbReference>
<comment type="caution">
    <text evidence="8">The sequence shown here is derived from an EMBL/GenBank/DDBJ whole genome shotgun (WGS) entry which is preliminary data.</text>
</comment>
<keyword evidence="5" id="KW-0807">Transducer</keyword>
<dbReference type="FunFam" id="3.40.50.300:FF:002307">
    <property type="entry name" value="Guanine nucleotide-binding protein G(k) subunit alpha"/>
    <property type="match status" value="1"/>
</dbReference>
<evidence type="ECO:0000256" key="6">
    <source>
        <dbReference type="PIRSR" id="PIRSR601019-1"/>
    </source>
</evidence>
<dbReference type="GO" id="GO:0005737">
    <property type="term" value="C:cytoplasm"/>
    <property type="evidence" value="ECO:0007669"/>
    <property type="project" value="TreeGrafter"/>
</dbReference>
<evidence type="ECO:0000256" key="7">
    <source>
        <dbReference type="PIRSR" id="PIRSR601019-2"/>
    </source>
</evidence>
<evidence type="ECO:0000313" key="8">
    <source>
        <dbReference type="EMBL" id="GBG29950.1"/>
    </source>
</evidence>
<dbReference type="GO" id="GO:0005525">
    <property type="term" value="F:GTP binding"/>
    <property type="evidence" value="ECO:0007669"/>
    <property type="project" value="UniProtKB-KW"/>
</dbReference>
<dbReference type="PANTHER" id="PTHR10218:SF302">
    <property type="entry name" value="GUANINE NUCLEOTIDE-BINDING PROTEIN ALPHA-5 SUBUNIT"/>
    <property type="match status" value="1"/>
</dbReference>
<keyword evidence="1 7" id="KW-0479">Metal-binding</keyword>
<name>A0A2R5GGE9_9STRA</name>
<dbReference type="SMART" id="SM00275">
    <property type="entry name" value="G_alpha"/>
    <property type="match status" value="1"/>
</dbReference>
<reference evidence="8 9" key="1">
    <citation type="submission" date="2017-12" db="EMBL/GenBank/DDBJ databases">
        <title>Sequencing, de novo assembly and annotation of complete genome of a new Thraustochytrid species, strain FCC1311.</title>
        <authorList>
            <person name="Sedici K."/>
            <person name="Godart F."/>
            <person name="Aiese Cigliano R."/>
            <person name="Sanseverino W."/>
            <person name="Barakat M."/>
            <person name="Ortet P."/>
            <person name="Marechal E."/>
            <person name="Cagnac O."/>
            <person name="Amato A."/>
        </authorList>
    </citation>
    <scope>NUCLEOTIDE SEQUENCE [LARGE SCALE GENOMIC DNA]</scope>
</reference>
<dbReference type="GO" id="GO:0001664">
    <property type="term" value="F:G protein-coupled receptor binding"/>
    <property type="evidence" value="ECO:0007669"/>
    <property type="project" value="TreeGrafter"/>
</dbReference>
<keyword evidence="4 6" id="KW-0342">GTP-binding</keyword>
<dbReference type="InterPro" id="IPR001019">
    <property type="entry name" value="Gprotein_alpha_su"/>
</dbReference>
<keyword evidence="2 6" id="KW-0547">Nucleotide-binding</keyword>
<proteinExistence type="predicted"/>
<evidence type="ECO:0000256" key="4">
    <source>
        <dbReference type="ARBA" id="ARBA00023134"/>
    </source>
</evidence>
<dbReference type="Proteomes" id="UP000241890">
    <property type="component" value="Unassembled WGS sequence"/>
</dbReference>
<evidence type="ECO:0000256" key="1">
    <source>
        <dbReference type="ARBA" id="ARBA00022723"/>
    </source>
</evidence>
<dbReference type="InterPro" id="IPR011025">
    <property type="entry name" value="GproteinA_insert"/>
</dbReference>
<dbReference type="GO" id="GO:0046872">
    <property type="term" value="F:metal ion binding"/>
    <property type="evidence" value="ECO:0007669"/>
    <property type="project" value="UniProtKB-KW"/>
</dbReference>
<feature type="binding site" evidence="6">
    <location>
        <begin position="189"/>
        <end position="195"/>
    </location>
    <ligand>
        <name>GTP</name>
        <dbReference type="ChEBI" id="CHEBI:37565"/>
    </ligand>
</feature>
<gene>
    <name evidence="8" type="ORF">FCC1311_061702</name>
</gene>
<keyword evidence="3 7" id="KW-0460">Magnesium</keyword>
<evidence type="ECO:0000256" key="5">
    <source>
        <dbReference type="ARBA" id="ARBA00023224"/>
    </source>
</evidence>
<feature type="binding site" evidence="6">
    <location>
        <position position="348"/>
    </location>
    <ligand>
        <name>GTP</name>
        <dbReference type="ChEBI" id="CHEBI:37565"/>
    </ligand>
</feature>
<evidence type="ECO:0000256" key="2">
    <source>
        <dbReference type="ARBA" id="ARBA00022741"/>
    </source>
</evidence>
<dbReference type="Pfam" id="PF00503">
    <property type="entry name" value="G-alpha"/>
    <property type="match status" value="1"/>
</dbReference>
<dbReference type="GO" id="GO:0007188">
    <property type="term" value="P:adenylate cyclase-modulating G protein-coupled receptor signaling pathway"/>
    <property type="evidence" value="ECO:0007669"/>
    <property type="project" value="TreeGrafter"/>
</dbReference>
<dbReference type="SUPFAM" id="SSF47895">
    <property type="entry name" value="Transducin (alpha subunit), insertion domain"/>
    <property type="match status" value="1"/>
</dbReference>
<dbReference type="InterPro" id="IPR027417">
    <property type="entry name" value="P-loop_NTPase"/>
</dbReference>
<dbReference type="GO" id="GO:0005834">
    <property type="term" value="C:heterotrimeric G-protein complex"/>
    <property type="evidence" value="ECO:0007669"/>
    <property type="project" value="TreeGrafter"/>
</dbReference>
<dbReference type="AlphaFoldDB" id="A0A2R5GGE9"/>
<feature type="binding site" evidence="7">
    <location>
        <position position="195"/>
    </location>
    <ligand>
        <name>Mg(2+)</name>
        <dbReference type="ChEBI" id="CHEBI:18420"/>
    </ligand>
</feature>
<dbReference type="OrthoDB" id="5817230at2759"/>
<evidence type="ECO:0000256" key="3">
    <source>
        <dbReference type="ARBA" id="ARBA00022842"/>
    </source>
</evidence>
<feature type="binding site" evidence="7">
    <location>
        <position position="54"/>
    </location>
    <ligand>
        <name>Mg(2+)</name>
        <dbReference type="ChEBI" id="CHEBI:18420"/>
    </ligand>
</feature>
<sequence length="376" mass="42557">MGNCAGNPSGLAAEDRKRMLKHNEAVELALMQDAEQEQSIVKILLLGTGNSGKSTILKQFKILHSDQGLGKASDHKLTVSMNIIRGITVVAQGVADLEEVTISLSPRNAKIISLLRSYPALSVWSELEFEGKPEQIAMLCKEVWEDPAMAETIKYEGKLSMLEVPIAYFMSHIDRIAAADYEPSTDDILQARTRTSGVVKIEFLIDKTQCRMLDVGGQRNERKKWISHFDNVTAIMFLVSLSEYDKFLLEDSTVNRMHDALEVFRDIVECPYFEETNIILFLNKKDLFEEKIKHVDLRVCFPDYTGANDYDEAVQFVETKFVEIFKAAKEQQAVDSMTSDIYPFQTMATNTKNVETVFQLSKHCVFKENLRSTGLI</sequence>
<organism evidence="8 9">
    <name type="scientific">Hondaea fermentalgiana</name>
    <dbReference type="NCBI Taxonomy" id="2315210"/>
    <lineage>
        <taxon>Eukaryota</taxon>
        <taxon>Sar</taxon>
        <taxon>Stramenopiles</taxon>
        <taxon>Bigyra</taxon>
        <taxon>Labyrinthulomycetes</taxon>
        <taxon>Thraustochytrida</taxon>
        <taxon>Thraustochytriidae</taxon>
        <taxon>Hondaea</taxon>
    </lineage>
</organism>
<accession>A0A2R5GGE9</accession>
<evidence type="ECO:0000313" key="9">
    <source>
        <dbReference type="Proteomes" id="UP000241890"/>
    </source>
</evidence>
<protein>
    <submittedName>
        <fullName evidence="8">Guanine nucleotide-binding protein subunit alpha</fullName>
    </submittedName>
</protein>
<dbReference type="InParanoid" id="A0A2R5GGE9"/>
<dbReference type="GO" id="GO:0031683">
    <property type="term" value="F:G-protein beta/gamma-subunit complex binding"/>
    <property type="evidence" value="ECO:0007669"/>
    <property type="project" value="InterPro"/>
</dbReference>
<dbReference type="SUPFAM" id="SSF52540">
    <property type="entry name" value="P-loop containing nucleoside triphosphate hydrolases"/>
    <property type="match status" value="1"/>
</dbReference>
<dbReference type="PROSITE" id="PS51882">
    <property type="entry name" value="G_ALPHA"/>
    <property type="match status" value="1"/>
</dbReference>
<feature type="binding site" evidence="6">
    <location>
        <begin position="214"/>
        <end position="218"/>
    </location>
    <ligand>
        <name>GTP</name>
        <dbReference type="ChEBI" id="CHEBI:37565"/>
    </ligand>
</feature>
<dbReference type="Gene3D" id="1.10.400.10">
    <property type="entry name" value="GI Alpha 1, domain 2-like"/>
    <property type="match status" value="1"/>
</dbReference>